<dbReference type="FunFam" id="1.10.10.10:FF:000213">
    <property type="entry name" value="Coniferyl alcohol 9-O-methyltransferase"/>
    <property type="match status" value="1"/>
</dbReference>
<gene>
    <name evidence="29" type="ORF">CCAM_LOCUS17779</name>
</gene>
<evidence type="ECO:0000256" key="23">
    <source>
        <dbReference type="ARBA" id="ARBA00081209"/>
    </source>
</evidence>
<dbReference type="EMBL" id="OOIL02001464">
    <property type="protein sequence ID" value="VFQ76003.1"/>
    <property type="molecule type" value="Genomic_DNA"/>
</dbReference>
<dbReference type="InterPro" id="IPR012967">
    <property type="entry name" value="COMT_dimerisation"/>
</dbReference>
<evidence type="ECO:0000256" key="2">
    <source>
        <dbReference type="ARBA" id="ARBA00022679"/>
    </source>
</evidence>
<evidence type="ECO:0000256" key="10">
    <source>
        <dbReference type="ARBA" id="ARBA00051617"/>
    </source>
</evidence>
<evidence type="ECO:0000256" key="20">
    <source>
        <dbReference type="ARBA" id="ARBA00077083"/>
    </source>
</evidence>
<dbReference type="GO" id="GO:0030757">
    <property type="term" value="F:3-methylquercitin 7-O-methyltransferase activity"/>
    <property type="evidence" value="ECO:0007669"/>
    <property type="project" value="UniProtKB-EC"/>
</dbReference>
<evidence type="ECO:0000256" key="13">
    <source>
        <dbReference type="ARBA" id="ARBA00052645"/>
    </source>
</evidence>
<comment type="catalytic activity">
    <reaction evidence="9">
        <text>kaempferide + S-adenosyl-L-methionine = 7,4'-O-dimethylkaempferol + S-adenosyl-L-homocysteine + H(+)</text>
        <dbReference type="Rhea" id="RHEA:74775"/>
        <dbReference type="ChEBI" id="CHEBI:15378"/>
        <dbReference type="ChEBI" id="CHEBI:57856"/>
        <dbReference type="ChEBI" id="CHEBI:58925"/>
        <dbReference type="ChEBI" id="CHEBI:59789"/>
        <dbReference type="ChEBI" id="CHEBI:194067"/>
    </reaction>
    <physiologicalReaction direction="left-to-right" evidence="9">
        <dbReference type="Rhea" id="RHEA:74776"/>
    </physiologicalReaction>
</comment>
<evidence type="ECO:0000256" key="12">
    <source>
        <dbReference type="ARBA" id="ARBA00052350"/>
    </source>
</evidence>
<comment type="similarity">
    <text evidence="5">Belongs to the class I-like SAM-binding methyltransferase superfamily. Cation-independent O-methyltransferase family. COMT subfamily.</text>
</comment>
<protein>
    <recommendedName>
        <fullName evidence="17">Myricetin 7/4'-O-methyltransferase 2</fullName>
        <ecNumber evidence="15">2.1.1.155</ecNumber>
        <ecNumber evidence="16">2.1.1.82</ecNumber>
    </recommendedName>
    <alternativeName>
        <fullName evidence="19">3',4',5'-trimethyl myricetin 7-O-methyltransferase</fullName>
    </alternativeName>
    <alternativeName>
        <fullName evidence="21">3',5'-dimethyl myricetin 7-O-methyltransferase</fullName>
    </alternativeName>
    <alternativeName>
        <fullName evidence="24">3'-methyl quercetin 4'-O-methyltransferase</fullName>
    </alternativeName>
    <alternativeName>
        <fullName evidence="23">3-methyl quercetin 7-O-methyltransferase</fullName>
    </alternativeName>
    <alternativeName>
        <fullName evidence="25">4'-methyl kaempferol 7-O-methyltransferase</fullName>
    </alternativeName>
    <alternativeName>
        <fullName evidence="26">7-methyl quercetin 4'-O-methyltransferase</fullName>
    </alternativeName>
    <alternativeName>
        <fullName evidence="22">Kaempferol 4'-O-methyltransferase</fullName>
    </alternativeName>
    <alternativeName>
        <fullName evidence="18">Myricetin 7-O-methyltransferase</fullName>
    </alternativeName>
    <alternativeName>
        <fullName evidence="20">Quercetin 7-O-methyltransferase</fullName>
    </alternativeName>
</protein>
<dbReference type="Gene3D" id="3.40.50.150">
    <property type="entry name" value="Vaccinia Virus protein VP39"/>
    <property type="match status" value="1"/>
</dbReference>
<dbReference type="InterPro" id="IPR029063">
    <property type="entry name" value="SAM-dependent_MTases_sf"/>
</dbReference>
<dbReference type="EC" id="2.1.1.155" evidence="15"/>
<evidence type="ECO:0000256" key="15">
    <source>
        <dbReference type="ARBA" id="ARBA00066353"/>
    </source>
</evidence>
<evidence type="ECO:0000313" key="29">
    <source>
        <dbReference type="EMBL" id="VFQ76003.1"/>
    </source>
</evidence>
<proteinExistence type="inferred from homology"/>
<evidence type="ECO:0000256" key="16">
    <source>
        <dbReference type="ARBA" id="ARBA00066892"/>
    </source>
</evidence>
<dbReference type="SUPFAM" id="SSF46785">
    <property type="entry name" value="Winged helix' DNA-binding domain"/>
    <property type="match status" value="1"/>
</dbReference>
<name>A0A484LHU3_9ASTE</name>
<evidence type="ECO:0000256" key="8">
    <source>
        <dbReference type="ARBA" id="ARBA00050865"/>
    </source>
</evidence>
<dbReference type="InterPro" id="IPR036388">
    <property type="entry name" value="WH-like_DNA-bd_sf"/>
</dbReference>
<dbReference type="SUPFAM" id="SSF53335">
    <property type="entry name" value="S-adenosyl-L-methionine-dependent methyltransferases"/>
    <property type="match status" value="1"/>
</dbReference>
<accession>A0A484LHU3</accession>
<sequence length="456" mass="51235">MFEAQAHIYKHTFNYANSMALSSALRLNIPDIIHAAAGKPVTLPHLASALHLPPAKHDHLRRLMRLLTHNGFFRYRSTTDDREEEEKGYVLTASSRLLVKGQVPNLSPFVRVHTEPDLMTPFQFLGDWFSGNAGEEVTPFEMAHGGVPLWKLCGEDPRLNNAFNEAMLCNSEMQGLGLGDCGPVFEGLATVTDVGGGTGMFAKLVVEAFPGLECTVFDLPHVVAGLQPPSDNLRFVGGDMFDSIPSSDAIILKHIMHNWSDENCLKILKKCKEAITSNNGVIKGKVIIIDIVMDEKGKEDGGAITEMKFMFDVLMMVYLNARERTEKEWERMFIEAGFSGYHISHVFGIWSLIEMCGKTRLDRISNEVIPCQVGMAPVEDKLRKARLRWFGHVRRRDADAPVRRCERITVIGGSRGRGRPMKNWKEVIRQYLGLLDLTEDMALDRNLWKTRIRVAG</sequence>
<dbReference type="Pfam" id="PF08100">
    <property type="entry name" value="Dimerisation"/>
    <property type="match status" value="1"/>
</dbReference>
<evidence type="ECO:0000256" key="6">
    <source>
        <dbReference type="ARBA" id="ARBA00050300"/>
    </source>
</evidence>
<evidence type="ECO:0000256" key="22">
    <source>
        <dbReference type="ARBA" id="ARBA00079780"/>
    </source>
</evidence>
<dbReference type="FunFam" id="3.40.50.150:FF:000057">
    <property type="entry name" value="O-methyltransferase ZRP4"/>
    <property type="match status" value="1"/>
</dbReference>
<comment type="catalytic activity">
    <reaction evidence="11">
        <text>quercetin + S-adenosyl-L-methionine = rhamnetin + S-adenosyl-L-homocysteine + H(+)</text>
        <dbReference type="Rhea" id="RHEA:73115"/>
        <dbReference type="ChEBI" id="CHEBI:15378"/>
        <dbReference type="ChEBI" id="CHEBI:57694"/>
        <dbReference type="ChEBI" id="CHEBI:57856"/>
        <dbReference type="ChEBI" id="CHEBI:59789"/>
        <dbReference type="ChEBI" id="CHEBI:192706"/>
    </reaction>
    <physiologicalReaction direction="left-to-right" evidence="11">
        <dbReference type="Rhea" id="RHEA:73116"/>
    </physiologicalReaction>
</comment>
<dbReference type="GO" id="GO:0032259">
    <property type="term" value="P:methylation"/>
    <property type="evidence" value="ECO:0007669"/>
    <property type="project" value="UniProtKB-KW"/>
</dbReference>
<comment type="catalytic activity">
    <reaction evidence="14">
        <text>myricetin + S-adenosyl-L-methionine = 7-O-methylmyricetin + S-adenosyl-L-homocysteine + H(+)</text>
        <dbReference type="Rhea" id="RHEA:74719"/>
        <dbReference type="ChEBI" id="CHEBI:15378"/>
        <dbReference type="ChEBI" id="CHEBI:57856"/>
        <dbReference type="ChEBI" id="CHEBI:58395"/>
        <dbReference type="ChEBI" id="CHEBI:59789"/>
        <dbReference type="ChEBI" id="CHEBI:194065"/>
    </reaction>
    <physiologicalReaction direction="left-to-right" evidence="14">
        <dbReference type="Rhea" id="RHEA:74720"/>
    </physiologicalReaction>
</comment>
<comment type="pathway">
    <text evidence="4">Flavonoid metabolism.</text>
</comment>
<evidence type="ECO:0000256" key="4">
    <source>
        <dbReference type="ARBA" id="ARBA00034479"/>
    </source>
</evidence>
<comment type="catalytic activity">
    <reaction evidence="7">
        <text>3',4',5,7-tetrahydroxy-3-methoxyflavone + S-adenosyl-L-methionine = 3',4',5-trihydroxy-3,7-dimethoxyflavone + S-adenosyl-L-homocysteine + H(+)</text>
        <dbReference type="Rhea" id="RHEA:16181"/>
        <dbReference type="ChEBI" id="CHEBI:15378"/>
        <dbReference type="ChEBI" id="CHEBI:57856"/>
        <dbReference type="ChEBI" id="CHEBI:57928"/>
        <dbReference type="ChEBI" id="CHEBI:59789"/>
        <dbReference type="ChEBI" id="CHEBI:77710"/>
        <dbReference type="EC" id="2.1.1.82"/>
    </reaction>
    <physiologicalReaction direction="left-to-right" evidence="7">
        <dbReference type="Rhea" id="RHEA:16182"/>
    </physiologicalReaction>
</comment>
<dbReference type="PANTHER" id="PTHR11746">
    <property type="entry name" value="O-METHYLTRANSFERASE"/>
    <property type="match status" value="1"/>
</dbReference>
<evidence type="ECO:0000256" key="5">
    <source>
        <dbReference type="ARBA" id="ARBA00034481"/>
    </source>
</evidence>
<dbReference type="Pfam" id="PF00891">
    <property type="entry name" value="Methyltransf_2"/>
    <property type="match status" value="1"/>
</dbReference>
<evidence type="ECO:0000256" key="11">
    <source>
        <dbReference type="ARBA" id="ARBA00051832"/>
    </source>
</evidence>
<dbReference type="AlphaFoldDB" id="A0A484LHU3"/>
<comment type="catalytic activity">
    <reaction evidence="6">
        <text>syringetin + S-adenosyl-L-methionine = 7,3',5'-O-trimethylmyricetin + S-adenosyl-L-homocysteine + H(+)</text>
        <dbReference type="Rhea" id="RHEA:74735"/>
        <dbReference type="ChEBI" id="CHEBI:15378"/>
        <dbReference type="ChEBI" id="CHEBI:57856"/>
        <dbReference type="ChEBI" id="CHEBI:58412"/>
        <dbReference type="ChEBI" id="CHEBI:59789"/>
        <dbReference type="ChEBI" id="CHEBI:194069"/>
    </reaction>
    <physiologicalReaction direction="left-to-right" evidence="6">
        <dbReference type="Rhea" id="RHEA:74736"/>
    </physiologicalReaction>
</comment>
<dbReference type="GO" id="GO:0009813">
    <property type="term" value="P:flavonoid biosynthetic process"/>
    <property type="evidence" value="ECO:0007669"/>
    <property type="project" value="UniProtKB-ARBA"/>
</dbReference>
<dbReference type="OrthoDB" id="2410195at2759"/>
<dbReference type="InterPro" id="IPR016461">
    <property type="entry name" value="COMT-like"/>
</dbReference>
<comment type="catalytic activity">
    <reaction evidence="13">
        <text>kaempferol + S-adenosyl-L-methionine = kaempferide + S-adenosyl-L-homocysteine + H(+)</text>
        <dbReference type="Rhea" id="RHEA:15105"/>
        <dbReference type="ChEBI" id="CHEBI:15378"/>
        <dbReference type="ChEBI" id="CHEBI:57856"/>
        <dbReference type="ChEBI" id="CHEBI:58573"/>
        <dbReference type="ChEBI" id="CHEBI:58925"/>
        <dbReference type="ChEBI" id="CHEBI:59789"/>
        <dbReference type="EC" id="2.1.1.155"/>
    </reaction>
    <physiologicalReaction direction="left-to-right" evidence="13">
        <dbReference type="Rhea" id="RHEA:15106"/>
    </physiologicalReaction>
</comment>
<dbReference type="InterPro" id="IPR001077">
    <property type="entry name" value="COMT_C"/>
</dbReference>
<dbReference type="GO" id="GO:0046983">
    <property type="term" value="F:protein dimerization activity"/>
    <property type="evidence" value="ECO:0007669"/>
    <property type="project" value="InterPro"/>
</dbReference>
<evidence type="ECO:0000256" key="19">
    <source>
        <dbReference type="ARBA" id="ARBA00076529"/>
    </source>
</evidence>
<dbReference type="EC" id="2.1.1.82" evidence="16"/>
<reference evidence="29 30" key="1">
    <citation type="submission" date="2018-04" db="EMBL/GenBank/DDBJ databases">
        <authorList>
            <person name="Vogel A."/>
        </authorList>
    </citation>
    <scope>NUCLEOTIDE SEQUENCE [LARGE SCALE GENOMIC DNA]</scope>
</reference>
<keyword evidence="2" id="KW-0808">Transferase</keyword>
<organism evidence="29 30">
    <name type="scientific">Cuscuta campestris</name>
    <dbReference type="NCBI Taxonomy" id="132261"/>
    <lineage>
        <taxon>Eukaryota</taxon>
        <taxon>Viridiplantae</taxon>
        <taxon>Streptophyta</taxon>
        <taxon>Embryophyta</taxon>
        <taxon>Tracheophyta</taxon>
        <taxon>Spermatophyta</taxon>
        <taxon>Magnoliopsida</taxon>
        <taxon>eudicotyledons</taxon>
        <taxon>Gunneridae</taxon>
        <taxon>Pentapetalae</taxon>
        <taxon>asterids</taxon>
        <taxon>lamiids</taxon>
        <taxon>Solanales</taxon>
        <taxon>Convolvulaceae</taxon>
        <taxon>Cuscuteae</taxon>
        <taxon>Cuscuta</taxon>
        <taxon>Cuscuta subgen. Grammica</taxon>
        <taxon>Cuscuta sect. Cleistogrammica</taxon>
    </lineage>
</organism>
<feature type="domain" description="O-methyltransferase C-terminal" evidence="27">
    <location>
        <begin position="123"/>
        <end position="339"/>
    </location>
</feature>
<comment type="catalytic activity">
    <reaction evidence="12">
        <text>rhamnetin + S-adenosyl-L-methionine = 7,4'-O-dimethylquercetin + S-adenosyl-L-homocysteine + H(+)</text>
        <dbReference type="Rhea" id="RHEA:74731"/>
        <dbReference type="ChEBI" id="CHEBI:15378"/>
        <dbReference type="ChEBI" id="CHEBI:57856"/>
        <dbReference type="ChEBI" id="CHEBI:59789"/>
        <dbReference type="ChEBI" id="CHEBI:192706"/>
        <dbReference type="ChEBI" id="CHEBI:194068"/>
    </reaction>
    <physiologicalReaction direction="left-to-right" evidence="12">
        <dbReference type="Rhea" id="RHEA:74732"/>
    </physiologicalReaction>
</comment>
<evidence type="ECO:0000256" key="17">
    <source>
        <dbReference type="ARBA" id="ARBA00071832"/>
    </source>
</evidence>
<keyword evidence="3" id="KW-0949">S-adenosyl-L-methionine</keyword>
<dbReference type="GO" id="GO:0033803">
    <property type="term" value="F:kaempferol 4'-O-methyltransferase activity"/>
    <property type="evidence" value="ECO:0007669"/>
    <property type="project" value="UniProtKB-EC"/>
</dbReference>
<dbReference type="Gene3D" id="1.10.10.10">
    <property type="entry name" value="Winged helix-like DNA-binding domain superfamily/Winged helix DNA-binding domain"/>
    <property type="match status" value="1"/>
</dbReference>
<keyword evidence="1" id="KW-0489">Methyltransferase</keyword>
<comment type="catalytic activity">
    <reaction evidence="10">
        <text>3',4',5'-O-trimethylmyricetin + S-adenosyl-L-methionine = 7,3',4',5'-O-tetramethylmyricetin + S-adenosyl-L-homocysteine</text>
        <dbReference type="Rhea" id="RHEA:74739"/>
        <dbReference type="ChEBI" id="CHEBI:57856"/>
        <dbReference type="ChEBI" id="CHEBI:59789"/>
        <dbReference type="ChEBI" id="CHEBI:194070"/>
        <dbReference type="ChEBI" id="CHEBI:194071"/>
    </reaction>
    <physiologicalReaction direction="left-to-right" evidence="10">
        <dbReference type="Rhea" id="RHEA:74740"/>
    </physiologicalReaction>
</comment>
<feature type="domain" description="O-methyltransferase dimerisation" evidence="28">
    <location>
        <begin position="10"/>
        <end position="100"/>
    </location>
</feature>
<dbReference type="PROSITE" id="PS51683">
    <property type="entry name" value="SAM_OMT_II"/>
    <property type="match status" value="1"/>
</dbReference>
<keyword evidence="30" id="KW-1185">Reference proteome</keyword>
<evidence type="ECO:0000256" key="9">
    <source>
        <dbReference type="ARBA" id="ARBA00050947"/>
    </source>
</evidence>
<evidence type="ECO:0000256" key="18">
    <source>
        <dbReference type="ARBA" id="ARBA00075037"/>
    </source>
</evidence>
<evidence type="ECO:0000256" key="26">
    <source>
        <dbReference type="ARBA" id="ARBA00082343"/>
    </source>
</evidence>
<evidence type="ECO:0000256" key="25">
    <source>
        <dbReference type="ARBA" id="ARBA00081857"/>
    </source>
</evidence>
<evidence type="ECO:0000256" key="7">
    <source>
        <dbReference type="ARBA" id="ARBA00050798"/>
    </source>
</evidence>
<evidence type="ECO:0000256" key="21">
    <source>
        <dbReference type="ARBA" id="ARBA00077867"/>
    </source>
</evidence>
<evidence type="ECO:0000256" key="1">
    <source>
        <dbReference type="ARBA" id="ARBA00022603"/>
    </source>
</evidence>
<evidence type="ECO:0000256" key="14">
    <source>
        <dbReference type="ARBA" id="ARBA00052954"/>
    </source>
</evidence>
<evidence type="ECO:0000256" key="3">
    <source>
        <dbReference type="ARBA" id="ARBA00022691"/>
    </source>
</evidence>
<evidence type="ECO:0000259" key="28">
    <source>
        <dbReference type="Pfam" id="PF08100"/>
    </source>
</evidence>
<dbReference type="InterPro" id="IPR036390">
    <property type="entry name" value="WH_DNA-bd_sf"/>
</dbReference>
<dbReference type="Proteomes" id="UP000595140">
    <property type="component" value="Unassembled WGS sequence"/>
</dbReference>
<evidence type="ECO:0000256" key="24">
    <source>
        <dbReference type="ARBA" id="ARBA00081707"/>
    </source>
</evidence>
<evidence type="ECO:0000313" key="30">
    <source>
        <dbReference type="Proteomes" id="UP000595140"/>
    </source>
</evidence>
<comment type="catalytic activity">
    <reaction evidence="8">
        <text>isorhamnetin + S-adenosyl-L-methionine = 3',4'-O-dimethylquercetin + S-adenosyl-L-homocysteine + 2 H(+)</text>
        <dbReference type="Rhea" id="RHEA:74723"/>
        <dbReference type="ChEBI" id="CHEBI:15378"/>
        <dbReference type="ChEBI" id="CHEBI:57856"/>
        <dbReference type="ChEBI" id="CHEBI:59789"/>
        <dbReference type="ChEBI" id="CHEBI:144055"/>
        <dbReference type="ChEBI" id="CHEBI:194064"/>
    </reaction>
    <physiologicalReaction direction="left-to-right" evidence="8">
        <dbReference type="Rhea" id="RHEA:74724"/>
    </physiologicalReaction>
</comment>
<evidence type="ECO:0000259" key="27">
    <source>
        <dbReference type="Pfam" id="PF00891"/>
    </source>
</evidence>